<proteinExistence type="predicted"/>
<reference evidence="1" key="2">
    <citation type="submission" date="2025-09" db="UniProtKB">
        <authorList>
            <consortium name="Ensembl"/>
        </authorList>
    </citation>
    <scope>IDENTIFICATION</scope>
</reference>
<keyword evidence="2" id="KW-1185">Reference proteome</keyword>
<protein>
    <submittedName>
        <fullName evidence="1">Uncharacterized protein</fullName>
    </submittedName>
</protein>
<accession>A0A2K5RBM1</accession>
<dbReference type="Proteomes" id="UP000233040">
    <property type="component" value="Unassembled WGS sequence"/>
</dbReference>
<reference evidence="1" key="1">
    <citation type="submission" date="2025-08" db="UniProtKB">
        <authorList>
            <consortium name="Ensembl"/>
        </authorList>
    </citation>
    <scope>IDENTIFICATION</scope>
</reference>
<name>A0A2K5RBM1_CEBIM</name>
<dbReference type="OMA" id="PTEMTKG"/>
<sequence length="74" mass="7959">MRIGDDHRSFHVFSCGDGHLLGRLPTKESVEHPVPRGTRLLKKGRAEELVRILAAGSTAIPAEMAKGTSGEGRP</sequence>
<dbReference type="GeneTree" id="ENSGT00910000147241"/>
<evidence type="ECO:0000313" key="2">
    <source>
        <dbReference type="Proteomes" id="UP000233040"/>
    </source>
</evidence>
<dbReference type="AlphaFoldDB" id="A0A2K5RBM1"/>
<organism evidence="1 2">
    <name type="scientific">Cebus imitator</name>
    <name type="common">Panamanian white-faced capuchin</name>
    <name type="synonym">Cebus capucinus imitator</name>
    <dbReference type="NCBI Taxonomy" id="2715852"/>
    <lineage>
        <taxon>Eukaryota</taxon>
        <taxon>Metazoa</taxon>
        <taxon>Chordata</taxon>
        <taxon>Craniata</taxon>
        <taxon>Vertebrata</taxon>
        <taxon>Euteleostomi</taxon>
        <taxon>Mammalia</taxon>
        <taxon>Eutheria</taxon>
        <taxon>Euarchontoglires</taxon>
        <taxon>Primates</taxon>
        <taxon>Haplorrhini</taxon>
        <taxon>Platyrrhini</taxon>
        <taxon>Cebidae</taxon>
        <taxon>Cebinae</taxon>
        <taxon>Cebus</taxon>
    </lineage>
</organism>
<evidence type="ECO:0000313" key="1">
    <source>
        <dbReference type="Ensembl" id="ENSCCAP00000025523.1"/>
    </source>
</evidence>
<dbReference type="Ensembl" id="ENSCCAT00000043046.1">
    <property type="protein sequence ID" value="ENSCCAP00000025523.1"/>
    <property type="gene ID" value="ENSCCAG00000030549.1"/>
</dbReference>